<keyword evidence="3" id="KW-1185">Reference proteome</keyword>
<evidence type="ECO:0000259" key="1">
    <source>
        <dbReference type="PROSITE" id="PS51644"/>
    </source>
</evidence>
<evidence type="ECO:0000313" key="3">
    <source>
        <dbReference type="Proteomes" id="UP000593562"/>
    </source>
</evidence>
<keyword evidence="2" id="KW-0255">Endonuclease</keyword>
<dbReference type="Gene3D" id="3.30.420.610">
    <property type="entry name" value="LOTUS domain-like"/>
    <property type="match status" value="1"/>
</dbReference>
<gene>
    <name evidence="2" type="ORF">HS088_TW07G01212</name>
</gene>
<dbReference type="GO" id="GO:0016787">
    <property type="term" value="F:hydrolase activity"/>
    <property type="evidence" value="ECO:0007669"/>
    <property type="project" value="UniProtKB-KW"/>
</dbReference>
<dbReference type="Pfam" id="PF12872">
    <property type="entry name" value="OST-HTH"/>
    <property type="match status" value="1"/>
</dbReference>
<dbReference type="GO" id="GO:0004519">
    <property type="term" value="F:endonuclease activity"/>
    <property type="evidence" value="ECO:0007669"/>
    <property type="project" value="UniProtKB-KW"/>
</dbReference>
<dbReference type="AlphaFoldDB" id="A0A7J7DGW7"/>
<dbReference type="CDD" id="cd08824">
    <property type="entry name" value="LOTUS"/>
    <property type="match status" value="1"/>
</dbReference>
<dbReference type="PROSITE" id="PS51644">
    <property type="entry name" value="HTH_OST"/>
    <property type="match status" value="1"/>
</dbReference>
<dbReference type="InterPro" id="IPR041966">
    <property type="entry name" value="LOTUS-like"/>
</dbReference>
<comment type="caution">
    <text evidence="2">The sequence shown here is derived from an EMBL/GenBank/DDBJ whole genome shotgun (WGS) entry which is preliminary data.</text>
</comment>
<accession>A0A7J7DGW7</accession>
<name>A0A7J7DGW7_TRIWF</name>
<evidence type="ECO:0000313" key="2">
    <source>
        <dbReference type="EMBL" id="KAF5745620.1"/>
    </source>
</evidence>
<reference evidence="2 3" key="1">
    <citation type="journal article" date="2020" name="Nat. Commun.">
        <title>Genome of Tripterygium wilfordii and identification of cytochrome P450 involved in triptolide biosynthesis.</title>
        <authorList>
            <person name="Tu L."/>
            <person name="Su P."/>
            <person name="Zhang Z."/>
            <person name="Gao L."/>
            <person name="Wang J."/>
            <person name="Hu T."/>
            <person name="Zhou J."/>
            <person name="Zhang Y."/>
            <person name="Zhao Y."/>
            <person name="Liu Y."/>
            <person name="Song Y."/>
            <person name="Tong Y."/>
            <person name="Lu Y."/>
            <person name="Yang J."/>
            <person name="Xu C."/>
            <person name="Jia M."/>
            <person name="Peters R.J."/>
            <person name="Huang L."/>
            <person name="Gao W."/>
        </authorList>
    </citation>
    <scope>NUCLEOTIDE SEQUENCE [LARGE SCALE GENOMIC DNA]</scope>
    <source>
        <strain evidence="3">cv. XIE 37</strain>
        <tissue evidence="2">Leaf</tissue>
    </source>
</reference>
<dbReference type="InParanoid" id="A0A7J7DGW7"/>
<dbReference type="EMBL" id="JAAARO010000007">
    <property type="protein sequence ID" value="KAF5745620.1"/>
    <property type="molecule type" value="Genomic_DNA"/>
</dbReference>
<organism evidence="2 3">
    <name type="scientific">Tripterygium wilfordii</name>
    <name type="common">Thunder God vine</name>
    <dbReference type="NCBI Taxonomy" id="458696"/>
    <lineage>
        <taxon>Eukaryota</taxon>
        <taxon>Viridiplantae</taxon>
        <taxon>Streptophyta</taxon>
        <taxon>Embryophyta</taxon>
        <taxon>Tracheophyta</taxon>
        <taxon>Spermatophyta</taxon>
        <taxon>Magnoliopsida</taxon>
        <taxon>eudicotyledons</taxon>
        <taxon>Gunneridae</taxon>
        <taxon>Pentapetalae</taxon>
        <taxon>rosids</taxon>
        <taxon>fabids</taxon>
        <taxon>Celastrales</taxon>
        <taxon>Celastraceae</taxon>
        <taxon>Tripterygium</taxon>
    </lineage>
</organism>
<dbReference type="Proteomes" id="UP000593562">
    <property type="component" value="Unassembled WGS sequence"/>
</dbReference>
<dbReference type="InterPro" id="IPR025605">
    <property type="entry name" value="OST-HTH/LOTUS_dom"/>
</dbReference>
<feature type="domain" description="HTH OST-type" evidence="1">
    <location>
        <begin position="7"/>
        <end position="79"/>
    </location>
</feature>
<sequence>MWVQPGDIDGLKMRLVKLLELFGGHMPLTHVPSEYQKIFGRPLYVSEYGVFKLVNLFNKMSDAMAIDGKAQKKFVYLRNRKAGPSAPPVPLASKVKRENGSQEECIDVVIGNGFSDEFSDEEKAMIEEHDEMRNEGSFNMRAAAWSKIDDYDLGQFHLELQEILVSY</sequence>
<keyword evidence="2" id="KW-0378">Hydrolase</keyword>
<protein>
    <submittedName>
        <fullName evidence="2">Endonuclease or glycosyl hydrolase</fullName>
    </submittedName>
</protein>
<keyword evidence="2" id="KW-0540">Nuclease</keyword>
<proteinExistence type="predicted"/>